<evidence type="ECO:0000256" key="5">
    <source>
        <dbReference type="SAM" id="MobiDB-lite"/>
    </source>
</evidence>
<dbReference type="InterPro" id="IPR017959">
    <property type="entry name" value="Asn/Gln-tRNA_amidoTrfase_suB/E"/>
</dbReference>
<dbReference type="InterPro" id="IPR014746">
    <property type="entry name" value="Gln_synth/guanido_kin_cat_dom"/>
</dbReference>
<dbReference type="InterPro" id="IPR017958">
    <property type="entry name" value="Gln-tRNA_amidoTrfase_suB_CS"/>
</dbReference>
<sequence>MKGEVLPKVKYLCIDPSGTGTTGILFFATNTKSKALFSEYKRTVGLYKLIGGITALKYIFDFIQKIDSVAVNQVKPFKAKLFRGQEQIENLTYQNGRDALVVYHLWSGGSLESQKSLKKKIVKLRDKKRLGIRQKEQLQKLEELGYLGVLPIINPEVVLLGLKLAAALSMKISPLVLFDRKIYNYFDLPKGYQITQQETPFATAGHLPIIQKNEIQKISIKSLQLEEDTAKSTYSKEEIKLDFNRAGNPLIELVTEPVFHQVETVLVFIKQLQNLLRYLGVSEAKMERGQLRVDLNYSLELGNNYSTPRYEIKNLNSLANIEKALKYEINKHQALFSQGQKPPTSQTLGFDEAQQITIAHREKTDYYYLPEICINASQQEINSLVLKTSPKDNPEIGKALMVLSDPQKKGEYDNGHRVRVLIPLYLDPEDYNLWSPYEKDSGVKLEDFKNKMLAALDKAWEKNKKTPNKIGGDKIYCSRDCAIDGMKIKYELPKEFEELYMDREIPKTPPYSNPNTPYKRDGIPNNNRSPEMLSSDRIKRLEKDIENYKAKKQEVPEPDKSGVQDLINELEKQLKLEKMKAFFAQRGETETIIKKSLITGQTTTVKNGNLVVEYGGTNQVVADNNLTDEQKEVKEFLQQSGQTHFDKNELEEAANQINRETNVQPKNDNG</sequence>
<dbReference type="GO" id="GO:0070681">
    <property type="term" value="P:glutaminyl-tRNAGln biosynthesis via transamidation"/>
    <property type="evidence" value="ECO:0007669"/>
    <property type="project" value="TreeGrafter"/>
</dbReference>
<dbReference type="OrthoDB" id="1722066at2759"/>
<proteinExistence type="predicted"/>
<comment type="caution">
    <text evidence="7">The sequence shown here is derived from an EMBL/GenBank/DDBJ whole genome shotgun (WGS) entry which is preliminary data.</text>
</comment>
<dbReference type="GO" id="GO:0050567">
    <property type="term" value="F:glutaminyl-tRNA synthase (glutamine-hydrolyzing) activity"/>
    <property type="evidence" value="ECO:0007669"/>
    <property type="project" value="TreeGrafter"/>
</dbReference>
<feature type="domain" description="Aspartyl/Glutamyl-tRNA(Gln) amidotransferase subunit B/E catalytic" evidence="6">
    <location>
        <begin position="142"/>
        <end position="371"/>
    </location>
</feature>
<dbReference type="InterPro" id="IPR006075">
    <property type="entry name" value="Asn/Gln-tRNA_Trfase_suB/E_cat"/>
</dbReference>
<dbReference type="GO" id="GO:0005524">
    <property type="term" value="F:ATP binding"/>
    <property type="evidence" value="ECO:0007669"/>
    <property type="project" value="UniProtKB-KW"/>
</dbReference>
<accession>A0A9N8VEM1</accession>
<protein>
    <submittedName>
        <fullName evidence="7">19230_t:CDS:1</fullName>
    </submittedName>
</protein>
<keyword evidence="1" id="KW-0436">Ligase</keyword>
<dbReference type="Pfam" id="PF02934">
    <property type="entry name" value="GatB_N"/>
    <property type="match status" value="1"/>
</dbReference>
<dbReference type="PANTHER" id="PTHR11659">
    <property type="entry name" value="GLUTAMYL-TRNA GLN AMIDOTRANSFERASE SUBUNIT B MITOCHONDRIAL AND PROKARYOTIC PET112-RELATED"/>
    <property type="match status" value="1"/>
</dbReference>
<feature type="region of interest" description="Disordered" evidence="5">
    <location>
        <begin position="505"/>
        <end position="532"/>
    </location>
</feature>
<keyword evidence="4" id="KW-0648">Protein biosynthesis</keyword>
<evidence type="ECO:0000313" key="7">
    <source>
        <dbReference type="EMBL" id="CAG8448468.1"/>
    </source>
</evidence>
<dbReference type="EMBL" id="CAJVPZ010000004">
    <property type="protein sequence ID" value="CAG8448468.1"/>
    <property type="molecule type" value="Genomic_DNA"/>
</dbReference>
<dbReference type="GO" id="GO:0005739">
    <property type="term" value="C:mitochondrion"/>
    <property type="evidence" value="ECO:0007669"/>
    <property type="project" value="TreeGrafter"/>
</dbReference>
<dbReference type="SUPFAM" id="SSF55931">
    <property type="entry name" value="Glutamine synthetase/guanido kinase"/>
    <property type="match status" value="1"/>
</dbReference>
<dbReference type="Proteomes" id="UP000789396">
    <property type="component" value="Unassembled WGS sequence"/>
</dbReference>
<keyword evidence="2" id="KW-0547">Nucleotide-binding</keyword>
<name>A0A9N8VEM1_9GLOM</name>
<gene>
    <name evidence="7" type="ORF">RFULGI_LOCUS95</name>
</gene>
<evidence type="ECO:0000256" key="2">
    <source>
        <dbReference type="ARBA" id="ARBA00022741"/>
    </source>
</evidence>
<keyword evidence="3" id="KW-0067">ATP-binding</keyword>
<dbReference type="GO" id="GO:0032543">
    <property type="term" value="P:mitochondrial translation"/>
    <property type="evidence" value="ECO:0007669"/>
    <property type="project" value="TreeGrafter"/>
</dbReference>
<organism evidence="7 8">
    <name type="scientific">Racocetra fulgida</name>
    <dbReference type="NCBI Taxonomy" id="60492"/>
    <lineage>
        <taxon>Eukaryota</taxon>
        <taxon>Fungi</taxon>
        <taxon>Fungi incertae sedis</taxon>
        <taxon>Mucoromycota</taxon>
        <taxon>Glomeromycotina</taxon>
        <taxon>Glomeromycetes</taxon>
        <taxon>Diversisporales</taxon>
        <taxon>Gigasporaceae</taxon>
        <taxon>Racocetra</taxon>
    </lineage>
</organism>
<keyword evidence="8" id="KW-1185">Reference proteome</keyword>
<dbReference type="PANTHER" id="PTHR11659:SF0">
    <property type="entry name" value="GLUTAMYL-TRNA(GLN) AMIDOTRANSFERASE SUBUNIT B, MITOCHONDRIAL"/>
    <property type="match status" value="1"/>
</dbReference>
<reference evidence="7" key="1">
    <citation type="submission" date="2021-06" db="EMBL/GenBank/DDBJ databases">
        <authorList>
            <person name="Kallberg Y."/>
            <person name="Tangrot J."/>
            <person name="Rosling A."/>
        </authorList>
    </citation>
    <scope>NUCLEOTIDE SEQUENCE</scope>
    <source>
        <strain evidence="7">IN212</strain>
    </source>
</reference>
<evidence type="ECO:0000259" key="6">
    <source>
        <dbReference type="Pfam" id="PF02934"/>
    </source>
</evidence>
<dbReference type="GO" id="GO:0030956">
    <property type="term" value="C:glutamyl-tRNA(Gln) amidotransferase complex"/>
    <property type="evidence" value="ECO:0007669"/>
    <property type="project" value="TreeGrafter"/>
</dbReference>
<evidence type="ECO:0000256" key="4">
    <source>
        <dbReference type="ARBA" id="ARBA00022917"/>
    </source>
</evidence>
<dbReference type="PROSITE" id="PS01234">
    <property type="entry name" value="GATB"/>
    <property type="match status" value="1"/>
</dbReference>
<evidence type="ECO:0000256" key="1">
    <source>
        <dbReference type="ARBA" id="ARBA00022598"/>
    </source>
</evidence>
<dbReference type="AlphaFoldDB" id="A0A9N8VEM1"/>
<evidence type="ECO:0000313" key="8">
    <source>
        <dbReference type="Proteomes" id="UP000789396"/>
    </source>
</evidence>
<evidence type="ECO:0000256" key="3">
    <source>
        <dbReference type="ARBA" id="ARBA00022840"/>
    </source>
</evidence>